<sequence>MARSCGLRTESPKGISSAIIPISKEDHESTKGKSIIINASDNQILAGKEEGDGYIFSNNPLEGEKVYQPDSCKKDKLLNGEGEGSADRGPGYDYEALRAPNSFQALLHLHT</sequence>
<protein>
    <submittedName>
        <fullName evidence="1">Uncharacterized protein</fullName>
    </submittedName>
</protein>
<reference evidence="1 2" key="1">
    <citation type="journal article" date="2024" name="G3 (Bethesda)">
        <title>Genome assembly of Hibiscus sabdariffa L. provides insights into metabolisms of medicinal natural products.</title>
        <authorList>
            <person name="Kim T."/>
        </authorList>
    </citation>
    <scope>NUCLEOTIDE SEQUENCE [LARGE SCALE GENOMIC DNA]</scope>
    <source>
        <strain evidence="1">TK-2024</strain>
        <tissue evidence="1">Old leaves</tissue>
    </source>
</reference>
<evidence type="ECO:0000313" key="1">
    <source>
        <dbReference type="EMBL" id="KAK9047430.1"/>
    </source>
</evidence>
<accession>A0ABR2UCH5</accession>
<keyword evidence="2" id="KW-1185">Reference proteome</keyword>
<dbReference type="EMBL" id="JBBPBN010000001">
    <property type="protein sequence ID" value="KAK9047430.1"/>
    <property type="molecule type" value="Genomic_DNA"/>
</dbReference>
<comment type="caution">
    <text evidence="1">The sequence shown here is derived from an EMBL/GenBank/DDBJ whole genome shotgun (WGS) entry which is preliminary data.</text>
</comment>
<gene>
    <name evidence="1" type="ORF">V6N11_053274</name>
</gene>
<name>A0ABR2UCH5_9ROSI</name>
<dbReference type="Proteomes" id="UP001396334">
    <property type="component" value="Unassembled WGS sequence"/>
</dbReference>
<evidence type="ECO:0000313" key="2">
    <source>
        <dbReference type="Proteomes" id="UP001396334"/>
    </source>
</evidence>
<organism evidence="1 2">
    <name type="scientific">Hibiscus sabdariffa</name>
    <name type="common">roselle</name>
    <dbReference type="NCBI Taxonomy" id="183260"/>
    <lineage>
        <taxon>Eukaryota</taxon>
        <taxon>Viridiplantae</taxon>
        <taxon>Streptophyta</taxon>
        <taxon>Embryophyta</taxon>
        <taxon>Tracheophyta</taxon>
        <taxon>Spermatophyta</taxon>
        <taxon>Magnoliopsida</taxon>
        <taxon>eudicotyledons</taxon>
        <taxon>Gunneridae</taxon>
        <taxon>Pentapetalae</taxon>
        <taxon>rosids</taxon>
        <taxon>malvids</taxon>
        <taxon>Malvales</taxon>
        <taxon>Malvaceae</taxon>
        <taxon>Malvoideae</taxon>
        <taxon>Hibiscus</taxon>
    </lineage>
</organism>
<proteinExistence type="predicted"/>